<dbReference type="AlphaFoldDB" id="D2QV74"/>
<geneLocation type="plasmid" evidence="2 3">
    <name>pSLIN01</name>
</geneLocation>
<organism evidence="2 3">
    <name type="scientific">Spirosoma linguale (strain ATCC 33905 / DSM 74 / LMG 10896 / Claus 1)</name>
    <dbReference type="NCBI Taxonomy" id="504472"/>
    <lineage>
        <taxon>Bacteria</taxon>
        <taxon>Pseudomonadati</taxon>
        <taxon>Bacteroidota</taxon>
        <taxon>Cytophagia</taxon>
        <taxon>Cytophagales</taxon>
        <taxon>Cytophagaceae</taxon>
        <taxon>Spirosoma</taxon>
    </lineage>
</organism>
<evidence type="ECO:0008006" key="4">
    <source>
        <dbReference type="Google" id="ProtNLM"/>
    </source>
</evidence>
<feature type="transmembrane region" description="Helical" evidence="1">
    <location>
        <begin position="83"/>
        <end position="106"/>
    </location>
</feature>
<keyword evidence="3" id="KW-1185">Reference proteome</keyword>
<dbReference type="Proteomes" id="UP000002028">
    <property type="component" value="Plasmid pSLIN01"/>
</dbReference>
<evidence type="ECO:0000256" key="1">
    <source>
        <dbReference type="SAM" id="Phobius"/>
    </source>
</evidence>
<evidence type="ECO:0000313" key="3">
    <source>
        <dbReference type="Proteomes" id="UP000002028"/>
    </source>
</evidence>
<gene>
    <name evidence="2" type="ordered locus">Slin_6751</name>
</gene>
<feature type="transmembrane region" description="Helical" evidence="1">
    <location>
        <begin position="118"/>
        <end position="139"/>
    </location>
</feature>
<proteinExistence type="predicted"/>
<reference evidence="2 3" key="1">
    <citation type="journal article" date="2010" name="Stand. Genomic Sci.">
        <title>Complete genome sequence of Spirosoma linguale type strain (1).</title>
        <authorList>
            <person name="Lail K."/>
            <person name="Sikorski J."/>
            <person name="Saunders E."/>
            <person name="Lapidus A."/>
            <person name="Glavina Del Rio T."/>
            <person name="Copeland A."/>
            <person name="Tice H."/>
            <person name="Cheng J.-F."/>
            <person name="Lucas S."/>
            <person name="Nolan M."/>
            <person name="Bruce D."/>
            <person name="Goodwin L."/>
            <person name="Pitluck S."/>
            <person name="Ivanova N."/>
            <person name="Mavromatis K."/>
            <person name="Ovchinnikova G."/>
            <person name="Pati A."/>
            <person name="Chen A."/>
            <person name="Palaniappan K."/>
            <person name="Land M."/>
            <person name="Hauser L."/>
            <person name="Chang Y.-J."/>
            <person name="Jeffries C.D."/>
            <person name="Chain P."/>
            <person name="Brettin T."/>
            <person name="Detter J.C."/>
            <person name="Schuetze A."/>
            <person name="Rohde M."/>
            <person name="Tindall B.J."/>
            <person name="Goeker M."/>
            <person name="Bristow J."/>
            <person name="Eisen J.A."/>
            <person name="Markowitz V."/>
            <person name="Hugenholtz P."/>
            <person name="Kyrpides N.C."/>
            <person name="Klenk H.-P."/>
            <person name="Chen F."/>
        </authorList>
    </citation>
    <scope>NUCLEOTIDE SEQUENCE [LARGE SCALE GENOMIC DNA]</scope>
    <source>
        <strain evidence="3">ATCC 33905 / DSM 74 / LMG 10896 / Claus 1</strain>
    </source>
</reference>
<evidence type="ECO:0000313" key="2">
    <source>
        <dbReference type="EMBL" id="ADB42706.1"/>
    </source>
</evidence>
<dbReference type="KEGG" id="sli:Slin_6751"/>
<feature type="transmembrane region" description="Helical" evidence="1">
    <location>
        <begin position="45"/>
        <end position="63"/>
    </location>
</feature>
<feature type="transmembrane region" description="Helical" evidence="1">
    <location>
        <begin position="15"/>
        <end position="33"/>
    </location>
</feature>
<keyword evidence="1" id="KW-0812">Transmembrane</keyword>
<protein>
    <recommendedName>
        <fullName evidence="4">DUF1345 domain-containing protein</fullName>
    </recommendedName>
</protein>
<keyword evidence="2" id="KW-0614">Plasmid</keyword>
<dbReference type="EMBL" id="CP001770">
    <property type="protein sequence ID" value="ADB42706.1"/>
    <property type="molecule type" value="Genomic_DNA"/>
</dbReference>
<keyword evidence="1" id="KW-1133">Transmembrane helix</keyword>
<name>D2QV74_SPILD</name>
<feature type="transmembrane region" description="Helical" evidence="1">
    <location>
        <begin position="204"/>
        <end position="227"/>
    </location>
</feature>
<sequence>MKENKFIHTVHQMSPSLRLLVAVTFAGIAFLLAKGRATSSIQFMVAWLSFALTNLVLFWTTMFTVQPDEIKSIAKKQDTSRTVLFLMVLSASFISLFIIVLLMKVLPAINESNESGYNVHLALAVASAVCSWGLIHTVFAVRYAHLYYTCKTNEDGIEKEHMGGLNFPNDETPDYVDFAYFSFVIGMTFQVSDVQVSSSTIRRLALLHGVLSFGFNTVIVALIINIISTFVQK</sequence>
<accession>D2QV74</accession>
<dbReference type="HOGENOM" id="CLU_098677_1_0_10"/>
<dbReference type="InterPro" id="IPR009781">
    <property type="entry name" value="DUF1345"/>
</dbReference>
<keyword evidence="1" id="KW-0472">Membrane</keyword>
<dbReference type="Pfam" id="PF07077">
    <property type="entry name" value="DUF1345"/>
    <property type="match status" value="1"/>
</dbReference>